<organism evidence="1 2">
    <name type="scientific">Nocardia flavorosea</name>
    <dbReference type="NCBI Taxonomy" id="53429"/>
    <lineage>
        <taxon>Bacteria</taxon>
        <taxon>Bacillati</taxon>
        <taxon>Actinomycetota</taxon>
        <taxon>Actinomycetes</taxon>
        <taxon>Mycobacteriales</taxon>
        <taxon>Nocardiaceae</taxon>
        <taxon>Nocardia</taxon>
    </lineage>
</organism>
<keyword evidence="1" id="KW-0413">Isomerase</keyword>
<dbReference type="InterPro" id="IPR003673">
    <property type="entry name" value="CoA-Trfase_fam_III"/>
</dbReference>
<dbReference type="RefSeq" id="WP_062979703.1">
    <property type="nucleotide sequence ID" value="NZ_JAAXOT010000012.1"/>
</dbReference>
<proteinExistence type="predicted"/>
<protein>
    <submittedName>
        <fullName evidence="1">2-methylfumaryl-CoA isomerase</fullName>
    </submittedName>
</protein>
<comment type="caution">
    <text evidence="1">The sequence shown here is derived from an EMBL/GenBank/DDBJ whole genome shotgun (WGS) entry which is preliminary data.</text>
</comment>
<dbReference type="Proteomes" id="UP000570678">
    <property type="component" value="Unassembled WGS sequence"/>
</dbReference>
<dbReference type="GO" id="GO:0016853">
    <property type="term" value="F:isomerase activity"/>
    <property type="evidence" value="ECO:0007669"/>
    <property type="project" value="UniProtKB-KW"/>
</dbReference>
<dbReference type="InterPro" id="IPR050509">
    <property type="entry name" value="CoA-transferase_III"/>
</dbReference>
<dbReference type="PANTHER" id="PTHR48228">
    <property type="entry name" value="SUCCINYL-COA--D-CITRAMALATE COA-TRANSFERASE"/>
    <property type="match status" value="1"/>
</dbReference>
<dbReference type="InterPro" id="IPR044855">
    <property type="entry name" value="CoA-Trfase_III_dom3_sf"/>
</dbReference>
<dbReference type="Gene3D" id="3.40.50.10540">
    <property type="entry name" value="Crotonobetainyl-coa:carnitine coa-transferase, domain 1"/>
    <property type="match status" value="1"/>
</dbReference>
<dbReference type="AlphaFoldDB" id="A0A846YNS7"/>
<sequence>MTSLPLTGVRIVEVSSFVASPLCGLTLSQLGAEVIRIDPIGGAGDKNRWPLTASGESIYWTGLNRGKRSVTCDMRSQEGQRLVQRLITAPGGGVLVTNAGGRDWLSHAALSALRPDVITLQLTGTPDGGAAVDYTVNAATGFPLITGPADHNAPVNHVLPAWDVAAGLYAALALVSAVRRREQAGQGAEIHLPLSDVALAISGYLGYLTEVQINGAGREPSGNAVYGTYGNDFVTADGVRFMIVALTPRHMRDLVRVTERTAVIEALEQALGADFSTDGDRYRHREVLNALFASWFAEHTAAEVEETLRTSSVLFERYRSFEELVTGGELDTNPLFSELDQPRIGTYLAAGLPARFDGGHFGAGAAPLLGADGAAVVRELLGSAQADIDDLIAHGYLGGPPE</sequence>
<evidence type="ECO:0000313" key="2">
    <source>
        <dbReference type="Proteomes" id="UP000570678"/>
    </source>
</evidence>
<accession>A0A846YNS7</accession>
<dbReference type="Gene3D" id="3.30.1540.10">
    <property type="entry name" value="formyl-coa transferase, domain 3"/>
    <property type="match status" value="1"/>
</dbReference>
<keyword evidence="2" id="KW-1185">Reference proteome</keyword>
<dbReference type="Pfam" id="PF02515">
    <property type="entry name" value="CoA_transf_3"/>
    <property type="match status" value="1"/>
</dbReference>
<reference evidence="1 2" key="1">
    <citation type="submission" date="2020-04" db="EMBL/GenBank/DDBJ databases">
        <title>MicrobeNet Type strains.</title>
        <authorList>
            <person name="Nicholson A.C."/>
        </authorList>
    </citation>
    <scope>NUCLEOTIDE SEQUENCE [LARGE SCALE GENOMIC DNA]</scope>
    <source>
        <strain evidence="1 2">JCM 3332</strain>
    </source>
</reference>
<gene>
    <name evidence="1" type="ORF">HGA15_23020</name>
</gene>
<dbReference type="EMBL" id="JAAXOT010000012">
    <property type="protein sequence ID" value="NKY58968.1"/>
    <property type="molecule type" value="Genomic_DNA"/>
</dbReference>
<evidence type="ECO:0000313" key="1">
    <source>
        <dbReference type="EMBL" id="NKY58968.1"/>
    </source>
</evidence>
<dbReference type="SUPFAM" id="SSF89796">
    <property type="entry name" value="CoA-transferase family III (CaiB/BaiF)"/>
    <property type="match status" value="1"/>
</dbReference>
<dbReference type="PANTHER" id="PTHR48228:SF5">
    <property type="entry name" value="ALPHA-METHYLACYL-COA RACEMASE"/>
    <property type="match status" value="1"/>
</dbReference>
<dbReference type="InterPro" id="IPR023606">
    <property type="entry name" value="CoA-Trfase_III_dom_1_sf"/>
</dbReference>
<name>A0A846YNS7_9NOCA</name>